<gene>
    <name evidence="3" type="ORF">MAMA39_04330</name>
</gene>
<dbReference type="PANTHER" id="PTHR11749">
    <property type="entry name" value="RIBULOSE-5-PHOSPHATE-3-EPIMERASE"/>
    <property type="match status" value="1"/>
</dbReference>
<protein>
    <recommendedName>
        <fullName evidence="5">Ribulose-phosphate 3-epimerase</fullName>
    </recommendedName>
</protein>
<accession>A0A292IIP7</accession>
<dbReference type="RefSeq" id="WP_343251173.1">
    <property type="nucleotide sequence ID" value="NZ_HG937516.1"/>
</dbReference>
<dbReference type="Gene3D" id="3.20.20.70">
    <property type="entry name" value="Aldolase class I"/>
    <property type="match status" value="1"/>
</dbReference>
<dbReference type="InterPro" id="IPR013785">
    <property type="entry name" value="Aldolase_TIM"/>
</dbReference>
<dbReference type="PROSITE" id="PS01086">
    <property type="entry name" value="RIBUL_P_3_EPIMER_2"/>
    <property type="match status" value="1"/>
</dbReference>
<dbReference type="GO" id="GO:0005975">
    <property type="term" value="P:carbohydrate metabolic process"/>
    <property type="evidence" value="ECO:0007669"/>
    <property type="project" value="InterPro"/>
</dbReference>
<evidence type="ECO:0008006" key="5">
    <source>
        <dbReference type="Google" id="ProtNLM"/>
    </source>
</evidence>
<organism evidence="3 4">
    <name type="scientific">Mycoplasma amphoriforme A39</name>
    <dbReference type="NCBI Taxonomy" id="572419"/>
    <lineage>
        <taxon>Bacteria</taxon>
        <taxon>Bacillati</taxon>
        <taxon>Mycoplasmatota</taxon>
        <taxon>Mollicutes</taxon>
        <taxon>Mycoplasmataceae</taxon>
        <taxon>Mycoplasma</taxon>
    </lineage>
</organism>
<name>A0A292IIP7_9MOLU</name>
<dbReference type="GO" id="GO:0046872">
    <property type="term" value="F:metal ion binding"/>
    <property type="evidence" value="ECO:0007669"/>
    <property type="project" value="UniProtKB-KW"/>
</dbReference>
<evidence type="ECO:0000256" key="1">
    <source>
        <dbReference type="ARBA" id="ARBA00022723"/>
    </source>
</evidence>
<proteinExistence type="predicted"/>
<evidence type="ECO:0000313" key="3">
    <source>
        <dbReference type="EMBL" id="CDN40553.1"/>
    </source>
</evidence>
<evidence type="ECO:0000313" key="4">
    <source>
        <dbReference type="Proteomes" id="UP000261764"/>
    </source>
</evidence>
<dbReference type="InterPro" id="IPR011060">
    <property type="entry name" value="RibuloseP-bd_barrel"/>
</dbReference>
<dbReference type="AlphaFoldDB" id="A0A292IIP7"/>
<evidence type="ECO:0000256" key="2">
    <source>
        <dbReference type="ARBA" id="ARBA00023235"/>
    </source>
</evidence>
<sequence length="227" mass="26225">MAKQKTLAFSVLPLIDNFDVQYLKKLKAIGLDTIHYDVMDEFTGTRGFGVDYLPILHKLGFKVNVHLMVAKLATTLLKFTAFAANAISFHVEALTNPNEIDRYIEFIRNHHFKVGLAFKMETDLEPYAKYFKKIDYVTLMSVQPGLGGQTFNPLVFKNILQFHNIIKREQIKDPPLIEFDGGISTFQIKKLWKFGDIYVSGSSFHNLDWNQKEQLLKLIRTQTIENY</sequence>
<dbReference type="Pfam" id="PF00834">
    <property type="entry name" value="Ribul_P_3_epim"/>
    <property type="match status" value="1"/>
</dbReference>
<dbReference type="InterPro" id="IPR000056">
    <property type="entry name" value="Ribul_P_3_epim-like"/>
</dbReference>
<keyword evidence="1" id="KW-0479">Metal-binding</keyword>
<dbReference type="NCBIfam" id="NF004076">
    <property type="entry name" value="PRK05581.1-4"/>
    <property type="match status" value="1"/>
</dbReference>
<dbReference type="KEGG" id="mamp:MAMA39_04330"/>
<reference evidence="3 4" key="1">
    <citation type="journal article" date="2015" name="Clin. Infect. Dis.">
        <title>Genomic Investigations unmask Mycoplasma amphoriforme, a new respiratory pathogen.</title>
        <authorList>
            <person name="Gillespie S.H."/>
            <person name="Ling C.L."/>
            <person name="Oravcova K."/>
            <person name="Pinheiro M."/>
            <person name="Wells L."/>
            <person name="Bryant J.M."/>
            <person name="McHugh T.D."/>
            <person name="Bebear C."/>
            <person name="Webster D."/>
            <person name="Harris S.R."/>
            <person name="Seth-Smith H.M."/>
            <person name="Thomson N.R."/>
        </authorList>
    </citation>
    <scope>NUCLEOTIDE SEQUENCE [LARGE SCALE GENOMIC DNA]</scope>
    <source>
        <strain evidence="3 4">A39</strain>
    </source>
</reference>
<dbReference type="Proteomes" id="UP000261764">
    <property type="component" value="Chromosome I"/>
</dbReference>
<keyword evidence="2" id="KW-0413">Isomerase</keyword>
<dbReference type="SUPFAM" id="SSF51366">
    <property type="entry name" value="Ribulose-phoshate binding barrel"/>
    <property type="match status" value="1"/>
</dbReference>
<keyword evidence="4" id="KW-1185">Reference proteome</keyword>
<dbReference type="GO" id="GO:0016857">
    <property type="term" value="F:racemase and epimerase activity, acting on carbohydrates and derivatives"/>
    <property type="evidence" value="ECO:0007669"/>
    <property type="project" value="InterPro"/>
</dbReference>
<dbReference type="EMBL" id="HG937516">
    <property type="protein sequence ID" value="CDN40553.1"/>
    <property type="molecule type" value="Genomic_DNA"/>
</dbReference>